<dbReference type="PANTHER" id="PTHR16320">
    <property type="entry name" value="SPHINGOMYELINASE FAMILY MEMBER"/>
    <property type="match status" value="1"/>
</dbReference>
<keyword evidence="2" id="KW-0540">Nuclease</keyword>
<dbReference type="PANTHER" id="PTHR16320:SF19">
    <property type="entry name" value="ENDONUCLEASE_EXONUCLEASE_PHOSPHATASE DOMAIN-CONTAINING PROTEIN"/>
    <property type="match status" value="1"/>
</dbReference>
<dbReference type="EMBL" id="ADBJ01000020">
    <property type="protein sequence ID" value="EFA82336.1"/>
    <property type="molecule type" value="Genomic_DNA"/>
</dbReference>
<evidence type="ECO:0000313" key="3">
    <source>
        <dbReference type="Proteomes" id="UP000001396"/>
    </source>
</evidence>
<dbReference type="STRING" id="670386.D3B8G8"/>
<evidence type="ECO:0000256" key="1">
    <source>
        <dbReference type="SAM" id="MobiDB-lite"/>
    </source>
</evidence>
<comment type="caution">
    <text evidence="2">The sequence shown here is derived from an EMBL/GenBank/DDBJ whole genome shotgun (WGS) entry which is preliminary data.</text>
</comment>
<dbReference type="InParanoid" id="D3B8G8"/>
<dbReference type="GeneID" id="31360248"/>
<dbReference type="GO" id="GO:0005737">
    <property type="term" value="C:cytoplasm"/>
    <property type="evidence" value="ECO:0007669"/>
    <property type="project" value="TreeGrafter"/>
</dbReference>
<name>D3B8G8_HETP5</name>
<dbReference type="FunCoup" id="D3B8G8">
    <property type="interactions" value="535"/>
</dbReference>
<keyword evidence="2" id="KW-0255">Endonuclease</keyword>
<organism evidence="2 3">
    <name type="scientific">Heterostelium pallidum (strain ATCC 26659 / Pp 5 / PN500)</name>
    <name type="common">Cellular slime mold</name>
    <name type="synonym">Polysphondylium pallidum</name>
    <dbReference type="NCBI Taxonomy" id="670386"/>
    <lineage>
        <taxon>Eukaryota</taxon>
        <taxon>Amoebozoa</taxon>
        <taxon>Evosea</taxon>
        <taxon>Eumycetozoa</taxon>
        <taxon>Dictyostelia</taxon>
        <taxon>Acytosteliales</taxon>
        <taxon>Acytosteliaceae</taxon>
        <taxon>Heterostelium</taxon>
    </lineage>
</organism>
<keyword evidence="2" id="KW-0269">Exonuclease</keyword>
<accession>D3B8G8</accession>
<dbReference type="InterPro" id="IPR038772">
    <property type="entry name" value="Sph/SMPD2-like"/>
</dbReference>
<dbReference type="OMA" id="FRQFNNG"/>
<protein>
    <submittedName>
        <fullName evidence="2">Endonuclease/exonuclease/phosphatase domain-containing protein</fullName>
    </submittedName>
</protein>
<proteinExistence type="predicted"/>
<dbReference type="GO" id="GO:0004527">
    <property type="term" value="F:exonuclease activity"/>
    <property type="evidence" value="ECO:0007669"/>
    <property type="project" value="UniProtKB-KW"/>
</dbReference>
<dbReference type="Proteomes" id="UP000001396">
    <property type="component" value="Unassembled WGS sequence"/>
</dbReference>
<dbReference type="InterPro" id="IPR036691">
    <property type="entry name" value="Endo/exonu/phosph_ase_sf"/>
</dbReference>
<evidence type="ECO:0000313" key="2">
    <source>
        <dbReference type="EMBL" id="EFA82336.1"/>
    </source>
</evidence>
<feature type="region of interest" description="Disordered" evidence="1">
    <location>
        <begin position="905"/>
        <end position="928"/>
    </location>
</feature>
<dbReference type="GO" id="GO:0004767">
    <property type="term" value="F:sphingomyelin phosphodiesterase activity"/>
    <property type="evidence" value="ECO:0007669"/>
    <property type="project" value="InterPro"/>
</dbReference>
<feature type="compositionally biased region" description="Low complexity" evidence="1">
    <location>
        <begin position="88"/>
        <end position="103"/>
    </location>
</feature>
<keyword evidence="3" id="KW-1185">Reference proteome</keyword>
<keyword evidence="2" id="KW-0378">Hydrolase</keyword>
<reference evidence="2 3" key="1">
    <citation type="journal article" date="2011" name="Genome Res.">
        <title>Phylogeny-wide analysis of social amoeba genomes highlights ancient origins for complex intercellular communication.</title>
        <authorList>
            <person name="Heidel A.J."/>
            <person name="Lawal H.M."/>
            <person name="Felder M."/>
            <person name="Schilde C."/>
            <person name="Helps N.R."/>
            <person name="Tunggal B."/>
            <person name="Rivero F."/>
            <person name="John U."/>
            <person name="Schleicher M."/>
            <person name="Eichinger L."/>
            <person name="Platzer M."/>
            <person name="Noegel A.A."/>
            <person name="Schaap P."/>
            <person name="Gloeckner G."/>
        </authorList>
    </citation>
    <scope>NUCLEOTIDE SEQUENCE [LARGE SCALE GENOMIC DNA]</scope>
    <source>
        <strain evidence="3">ATCC 26659 / Pp 5 / PN500</strain>
    </source>
</reference>
<dbReference type="RefSeq" id="XP_020434453.1">
    <property type="nucleotide sequence ID" value="XM_020575658.1"/>
</dbReference>
<feature type="region of interest" description="Disordered" evidence="1">
    <location>
        <begin position="139"/>
        <end position="159"/>
    </location>
</feature>
<gene>
    <name evidence="2" type="ORF">PPL_04761</name>
</gene>
<feature type="region of interest" description="Disordered" evidence="1">
    <location>
        <begin position="88"/>
        <end position="107"/>
    </location>
</feature>
<dbReference type="AlphaFoldDB" id="D3B8G8"/>
<feature type="compositionally biased region" description="Basic residues" evidence="1">
    <location>
        <begin position="909"/>
        <end position="919"/>
    </location>
</feature>
<dbReference type="SUPFAM" id="SSF56219">
    <property type="entry name" value="DNase I-like"/>
    <property type="match status" value="1"/>
</dbReference>
<dbReference type="Gene3D" id="2.60.270.50">
    <property type="match status" value="2"/>
</dbReference>
<sequence>MSGHIHSSDWKKELYKAFRSTVISISNETDYILQRISVKVHQGVLRVFPPEIIAPNSKVEFASESNAYFTGSKGSVVYLILRNPTTALASNSPSPTSSPNANSNDREHYNQLQQSLSPQMIGSSSSSLSSSSSGNNILSSSLSASLPSSPSPSNSSSKIPLPLPLTSTLSFFSSITGSPPSSNNNPNESWKNTVLRATRGQFVTIVNKTSRLLIRRDHALEQGSWAVIPPEGIAPGATIEFGTSSGICAGTSGAVHYYSNGLKGDVKLTFNNPFIGENTFSYHCPPNFLIEKQVIPGTISSVVFTINDKTNSISSKDLRSSLPQQQQLQGNHSSHNIVVGDDNIRIITLNVGMLPGVEDRCEMIAKILINLPERYDIVCLQAVFNSGAKERLTRVFKPFYSYLLDKVGEDSGLYFATTFPILWSDFRQFNEGIGLDVHSCKGVQGVKLDISAVKENSVLYVFNAHLQSNPDNTLAWQMVAGDDKLKKAQTVRTLQLQSIRDFISTEFARATSNSSNSSGGSNSSNNIKNALVFLGDMNIIGETEQVISDEGSVILSQVIPELARKINNREITETFSYKLMEHLTNNNIPIRYTGILRSQLLNPRMKSLLLTEMISYILKKDIVDQLAQRHNQLEAQFEGDECTYRTIVLETLNMVFHYDTKASTTYWTTTLKNRLRSEFSSALTELEEFDFVDLRNHVINLQLLTSLKMALEITLQTKAIYQLIKGSRFKSNIPAPLILDSDIEELILPPLTSYWGVDSNNSDISYISNLEKLKISSGGTTNIINENEDNNRIKIYLKPTDEYESMKKILGQMNDLYRQTNPHLPGYTIHQSLNQLVSKPTSKERTDYIFSFNLSPNFGDDDGRNQLLRLNCLESSILPMGATPQTRLSDHFAVECIIKVEDTSSTPVHNRKSNYHHQRNNSNSSSRG</sequence>
<dbReference type="GO" id="GO:0004519">
    <property type="term" value="F:endonuclease activity"/>
    <property type="evidence" value="ECO:0007669"/>
    <property type="project" value="UniProtKB-KW"/>
</dbReference>
<dbReference type="Gene3D" id="3.60.10.10">
    <property type="entry name" value="Endonuclease/exonuclease/phosphatase"/>
    <property type="match status" value="2"/>
</dbReference>